<dbReference type="Proteomes" id="UP000610124">
    <property type="component" value="Unassembled WGS sequence"/>
</dbReference>
<accession>A0A1E7MWY1</accession>
<organism evidence="3 4">
    <name type="scientific">Kitasatospora aureofaciens</name>
    <name type="common">Streptomyces aureofaciens</name>
    <dbReference type="NCBI Taxonomy" id="1894"/>
    <lineage>
        <taxon>Bacteria</taxon>
        <taxon>Bacillati</taxon>
        <taxon>Actinomycetota</taxon>
        <taxon>Actinomycetes</taxon>
        <taxon>Kitasatosporales</taxon>
        <taxon>Streptomycetaceae</taxon>
        <taxon>Kitasatospora</taxon>
    </lineage>
</organism>
<keyword evidence="1" id="KW-1133">Transmembrane helix</keyword>
<reference evidence="4" key="3">
    <citation type="submission" date="2016-08" db="EMBL/GenBank/DDBJ databases">
        <title>Sequencing, assembly and comparative genomics of S. aureofaciens ATCC 10762.</title>
        <authorList>
            <person name="Gradnigo J.S."/>
            <person name="Johnson N."/>
            <person name="Somerville G.A."/>
        </authorList>
    </citation>
    <scope>NUCLEOTIDE SEQUENCE [LARGE SCALE GENOMIC DNA]</scope>
    <source>
        <strain evidence="4">ATCC 10762 / DSM 40127 / CCM 3239 / JCM 4008 / LMG 5968 / NBRC 12843 / NCIMB 8234 / A-377</strain>
    </source>
</reference>
<reference evidence="2" key="5">
    <citation type="submission" date="2020-09" db="EMBL/GenBank/DDBJ databases">
        <authorList>
            <person name="Sun Q."/>
            <person name="Ohkuma M."/>
        </authorList>
    </citation>
    <scope>NUCLEOTIDE SEQUENCE</scope>
    <source>
        <strain evidence="2">JCM 4434</strain>
    </source>
</reference>
<protein>
    <submittedName>
        <fullName evidence="3">Uncharacterized protein</fullName>
    </submittedName>
</protein>
<dbReference type="AlphaFoldDB" id="A0A1E7MWY1"/>
<comment type="caution">
    <text evidence="3">The sequence shown here is derived from an EMBL/GenBank/DDBJ whole genome shotgun (WGS) entry which is preliminary data.</text>
</comment>
<dbReference type="EMBL" id="BMUB01000001">
    <property type="protein sequence ID" value="GGU54607.1"/>
    <property type="molecule type" value="Genomic_DNA"/>
</dbReference>
<keyword evidence="4" id="KW-1185">Reference proteome</keyword>
<dbReference type="EMBL" id="JPRF03000076">
    <property type="protein sequence ID" value="OEV32938.1"/>
    <property type="molecule type" value="Genomic_DNA"/>
</dbReference>
<reference evidence="3 4" key="2">
    <citation type="submission" date="2014-07" db="EMBL/GenBank/DDBJ databases">
        <authorList>
            <person name="Zhang J.E."/>
            <person name="Yang H."/>
            <person name="Guo J."/>
            <person name="Deng Z."/>
            <person name="Luo H."/>
            <person name="Luo M."/>
            <person name="Zhao B."/>
        </authorList>
    </citation>
    <scope>NUCLEOTIDE SEQUENCE [LARGE SCALE GENOMIC DNA]</scope>
    <source>
        <strain evidence="3">ATCC 10762</strain>
        <strain evidence="4">ATCC 10762 / DSM 40127 / CCM 3239 / JCM 4008 / LMG 5968 / NBRC 12843 / NCIMB 8234 / A-377</strain>
    </source>
</reference>
<name>A0A1E7MWY1_KITAU</name>
<evidence type="ECO:0000256" key="1">
    <source>
        <dbReference type="SAM" id="Phobius"/>
    </source>
</evidence>
<evidence type="ECO:0000313" key="4">
    <source>
        <dbReference type="Proteomes" id="UP000037395"/>
    </source>
</evidence>
<keyword evidence="1" id="KW-0472">Membrane</keyword>
<sequence>MAPGTSDGKAWTRWLLGVFLTACVLVTVGCVWWGVVEMRRSFDRPETDYDRAERLAGLHYKQHPGKGRYYIPTAAALSRAADGSPVAYLHFGIAGGDSANIDDFLHTYDLPRPGSVAPLPQDLRAALSGDEPAEGLLLPVGQAGRQIFVVMRPCDVEGAGDVYVRATGR</sequence>
<dbReference type="KEGG" id="kau:B6264_22740"/>
<dbReference type="RefSeq" id="WP_030552557.1">
    <property type="nucleotide sequence ID" value="NZ_BMUB01000001.1"/>
</dbReference>
<dbReference type="Proteomes" id="UP000037395">
    <property type="component" value="Unassembled WGS sequence"/>
</dbReference>
<reference evidence="3" key="4">
    <citation type="submission" date="2016-08" db="EMBL/GenBank/DDBJ databases">
        <title>Sequencing, Assembly and Comparative Genomics of S. aureofaciens ATCC 10762.</title>
        <authorList>
            <person name="Gradnigo J.S."/>
            <person name="Johnson N."/>
            <person name="Somerville G.A."/>
        </authorList>
    </citation>
    <scope>NUCLEOTIDE SEQUENCE [LARGE SCALE GENOMIC DNA]</scope>
    <source>
        <strain evidence="3">ATCC 10762</strain>
    </source>
</reference>
<dbReference type="OrthoDB" id="4248203at2"/>
<feature type="transmembrane region" description="Helical" evidence="1">
    <location>
        <begin position="14"/>
        <end position="35"/>
    </location>
</feature>
<evidence type="ECO:0000313" key="2">
    <source>
        <dbReference type="EMBL" id="GGU54607.1"/>
    </source>
</evidence>
<evidence type="ECO:0000313" key="3">
    <source>
        <dbReference type="EMBL" id="OEV32938.1"/>
    </source>
</evidence>
<gene>
    <name evidence="2" type="ORF">GCM10010502_00920</name>
    <name evidence="3" type="ORF">HS99_0013720</name>
</gene>
<accession>A0A8H9HGP4</accession>
<dbReference type="GeneID" id="97483294"/>
<proteinExistence type="predicted"/>
<reference evidence="2" key="1">
    <citation type="journal article" date="2014" name="Int. J. Syst. Evol. Microbiol.">
        <title>Complete genome sequence of Corynebacterium casei LMG S-19264T (=DSM 44701T), isolated from a smear-ripened cheese.</title>
        <authorList>
            <consortium name="US DOE Joint Genome Institute (JGI-PGF)"/>
            <person name="Walter F."/>
            <person name="Albersmeier A."/>
            <person name="Kalinowski J."/>
            <person name="Ruckert C."/>
        </authorList>
    </citation>
    <scope>NUCLEOTIDE SEQUENCE</scope>
    <source>
        <strain evidence="2">JCM 4434</strain>
    </source>
</reference>
<keyword evidence="1" id="KW-0812">Transmembrane</keyword>